<organism evidence="1 2">
    <name type="scientific">Cricetulus griseus</name>
    <name type="common">Chinese hamster</name>
    <name type="synonym">Cricetulus barabensis griseus</name>
    <dbReference type="NCBI Taxonomy" id="10029"/>
    <lineage>
        <taxon>Eukaryota</taxon>
        <taxon>Metazoa</taxon>
        <taxon>Chordata</taxon>
        <taxon>Craniata</taxon>
        <taxon>Vertebrata</taxon>
        <taxon>Euteleostomi</taxon>
        <taxon>Mammalia</taxon>
        <taxon>Eutheria</taxon>
        <taxon>Euarchontoglires</taxon>
        <taxon>Glires</taxon>
        <taxon>Rodentia</taxon>
        <taxon>Myomorpha</taxon>
        <taxon>Muroidea</taxon>
        <taxon>Cricetidae</taxon>
        <taxon>Cricetinae</taxon>
        <taxon>Cricetulus</taxon>
    </lineage>
</organism>
<evidence type="ECO:0000313" key="2">
    <source>
        <dbReference type="Proteomes" id="UP000001075"/>
    </source>
</evidence>
<dbReference type="Proteomes" id="UP000001075">
    <property type="component" value="Unassembled WGS sequence"/>
</dbReference>
<proteinExistence type="predicted"/>
<gene>
    <name evidence="1" type="ORF">I79_003010</name>
</gene>
<dbReference type="AlphaFoldDB" id="G3GYV6"/>
<reference evidence="2" key="1">
    <citation type="journal article" date="2011" name="Nat. Biotechnol.">
        <title>The genomic sequence of the Chinese hamster ovary (CHO)-K1 cell line.</title>
        <authorList>
            <person name="Xu X."/>
            <person name="Nagarajan H."/>
            <person name="Lewis N.E."/>
            <person name="Pan S."/>
            <person name="Cai Z."/>
            <person name="Liu X."/>
            <person name="Chen W."/>
            <person name="Xie M."/>
            <person name="Wang W."/>
            <person name="Hammond S."/>
            <person name="Andersen M.R."/>
            <person name="Neff N."/>
            <person name="Passarelli B."/>
            <person name="Koh W."/>
            <person name="Fan H.C."/>
            <person name="Wang J."/>
            <person name="Gui Y."/>
            <person name="Lee K.H."/>
            <person name="Betenbaugh M.J."/>
            <person name="Quake S.R."/>
            <person name="Famili I."/>
            <person name="Palsson B.O."/>
            <person name="Wang J."/>
        </authorList>
    </citation>
    <scope>NUCLEOTIDE SEQUENCE [LARGE SCALE GENOMIC DNA]</scope>
    <source>
        <strain evidence="2">CHO K1 cell line</strain>
    </source>
</reference>
<dbReference type="InParanoid" id="G3GYV6"/>
<accession>G3GYV6</accession>
<dbReference type="EMBL" id="JH000069">
    <property type="protein sequence ID" value="EGW06133.1"/>
    <property type="molecule type" value="Genomic_DNA"/>
</dbReference>
<protein>
    <submittedName>
        <fullName evidence="1">Uncharacterized protein</fullName>
    </submittedName>
</protein>
<name>G3GYV6_CRIGR</name>
<sequence>MAQQLRALDALLKAGFNSQHPHGSLQLSVIPRSDTVTQTYIHAGKTSMHIKKI</sequence>
<evidence type="ECO:0000313" key="1">
    <source>
        <dbReference type="EMBL" id="EGW06133.1"/>
    </source>
</evidence>